<evidence type="ECO:0000259" key="2">
    <source>
        <dbReference type="PROSITE" id="PS51841"/>
    </source>
</evidence>
<dbReference type="OrthoDB" id="3828227at2"/>
<sequence length="154" mass="17313">MRLLRALGTAVATVAVAVTSAAVPVAADAAPPARQHGNVHFDQIRYRPLDDRGVNGQWVKLTNDRHYTVDLRGWTLDERHDRRHFVLPEHRLRPGASVWIYSGRGHDSGANIYLGSRGYVWRWNGDTATLRNAHHTRIDTCSWNRTGDGITHCS</sequence>
<evidence type="ECO:0000313" key="3">
    <source>
        <dbReference type="EMBL" id="AEW92613.1"/>
    </source>
</evidence>
<dbReference type="Pfam" id="PF00932">
    <property type="entry name" value="LTD"/>
    <property type="match status" value="1"/>
</dbReference>
<dbReference type="STRING" id="1003195.SCATT_02420"/>
<feature type="domain" description="LTD" evidence="2">
    <location>
        <begin position="27"/>
        <end position="145"/>
    </location>
</feature>
<dbReference type="KEGG" id="scy:SCATT_02420"/>
<feature type="chain" id="PRO_5003378965" description="LTD domain-containing protein" evidence="1">
    <location>
        <begin position="30"/>
        <end position="154"/>
    </location>
</feature>
<dbReference type="SUPFAM" id="SSF74853">
    <property type="entry name" value="Lamin A/C globular tail domain"/>
    <property type="match status" value="1"/>
</dbReference>
<dbReference type="EMBL" id="CP003219">
    <property type="protein sequence ID" value="AEW92613.1"/>
    <property type="molecule type" value="Genomic_DNA"/>
</dbReference>
<gene>
    <name evidence="3" type="ordered locus">SCATT_02420</name>
</gene>
<accession>G8WMP4</accession>
<evidence type="ECO:0000313" key="4">
    <source>
        <dbReference type="Proteomes" id="UP000007842"/>
    </source>
</evidence>
<dbReference type="PROSITE" id="PS51841">
    <property type="entry name" value="LTD"/>
    <property type="match status" value="1"/>
</dbReference>
<dbReference type="InterPro" id="IPR001322">
    <property type="entry name" value="Lamin_tail_dom"/>
</dbReference>
<dbReference type="Gene3D" id="2.60.40.1260">
    <property type="entry name" value="Lamin Tail domain"/>
    <property type="match status" value="1"/>
</dbReference>
<dbReference type="Proteomes" id="UP000007842">
    <property type="component" value="Chromosome"/>
</dbReference>
<keyword evidence="1" id="KW-0732">Signal</keyword>
<dbReference type="PATRIC" id="fig|1003195.11.peg.1876"/>
<dbReference type="RefSeq" id="WP_014141005.1">
    <property type="nucleotide sequence ID" value="NC_016111.1"/>
</dbReference>
<dbReference type="AlphaFoldDB" id="F8JVY2"/>
<dbReference type="eggNOG" id="COG2333">
    <property type="taxonomic scope" value="Bacteria"/>
</dbReference>
<evidence type="ECO:0000256" key="1">
    <source>
        <dbReference type="SAM" id="SignalP"/>
    </source>
</evidence>
<dbReference type="KEGG" id="sct:SCAT_0229"/>
<keyword evidence="4" id="KW-1185">Reference proteome</keyword>
<protein>
    <recommendedName>
        <fullName evidence="2">LTD domain-containing protein</fullName>
    </recommendedName>
</protein>
<dbReference type="HOGENOM" id="CLU_116745_1_0_11"/>
<accession>F8JVY2</accession>
<organism evidence="3 4">
    <name type="scientific">Streptantibioticus cattleyicolor (strain ATCC 35852 / DSM 46488 / JCM 4925 / NBRC 14057 / NRRL 8057)</name>
    <name type="common">Streptomyces cattleya</name>
    <dbReference type="NCBI Taxonomy" id="1003195"/>
    <lineage>
        <taxon>Bacteria</taxon>
        <taxon>Bacillati</taxon>
        <taxon>Actinomycetota</taxon>
        <taxon>Actinomycetes</taxon>
        <taxon>Kitasatosporales</taxon>
        <taxon>Streptomycetaceae</taxon>
        <taxon>Streptantibioticus</taxon>
    </lineage>
</organism>
<name>F8JVY2_STREN</name>
<proteinExistence type="predicted"/>
<dbReference type="InterPro" id="IPR036415">
    <property type="entry name" value="Lamin_tail_dom_sf"/>
</dbReference>
<feature type="signal peptide" evidence="1">
    <location>
        <begin position="1"/>
        <end position="29"/>
    </location>
</feature>
<reference evidence="4" key="1">
    <citation type="submission" date="2011-12" db="EMBL/GenBank/DDBJ databases">
        <title>Complete genome sequence of Streptomyces cattleya strain DSM 46488.</title>
        <authorList>
            <person name="Ou H.-Y."/>
            <person name="Li P."/>
            <person name="Zhao C."/>
            <person name="O'Hagan D."/>
            <person name="Deng Z."/>
        </authorList>
    </citation>
    <scope>NUCLEOTIDE SEQUENCE [LARGE SCALE GENOMIC DNA]</scope>
    <source>
        <strain evidence="4">ATCC 35852 / DSM 46488 / JCM 4925 / NBRC 14057 / NRRL 8057</strain>
    </source>
</reference>